<gene>
    <name evidence="1" type="ORF">COY90_05235</name>
</gene>
<evidence type="ECO:0008006" key="3">
    <source>
        <dbReference type="Google" id="ProtNLM"/>
    </source>
</evidence>
<comment type="caution">
    <text evidence="1">The sequence shown here is derived from an EMBL/GenBank/DDBJ whole genome shotgun (WGS) entry which is preliminary data.</text>
</comment>
<reference evidence="2" key="1">
    <citation type="submission" date="2017-09" db="EMBL/GenBank/DDBJ databases">
        <title>Depth-based differentiation of microbial function through sediment-hosted aquifers and enrichment of novel symbionts in the deep terrestrial subsurface.</title>
        <authorList>
            <person name="Probst A.J."/>
            <person name="Ladd B."/>
            <person name="Jarett J.K."/>
            <person name="Geller-Mcgrath D.E."/>
            <person name="Sieber C.M.K."/>
            <person name="Emerson J.B."/>
            <person name="Anantharaman K."/>
            <person name="Thomas B.C."/>
            <person name="Malmstrom R."/>
            <person name="Stieglmeier M."/>
            <person name="Klingl A."/>
            <person name="Woyke T."/>
            <person name="Ryan C.M."/>
            <person name="Banfield J.F."/>
        </authorList>
    </citation>
    <scope>NUCLEOTIDE SEQUENCE [LARGE SCALE GENOMIC DNA]</scope>
</reference>
<evidence type="ECO:0000313" key="1">
    <source>
        <dbReference type="EMBL" id="PIY68579.1"/>
    </source>
</evidence>
<dbReference type="Proteomes" id="UP000230108">
    <property type="component" value="Unassembled WGS sequence"/>
</dbReference>
<protein>
    <recommendedName>
        <fullName evidence="3">UDP-N-acetyl-alpha-D-muramoyl-L-alanyl-L-glutamate epimerase</fullName>
    </recommendedName>
</protein>
<sequence>MKTTKYLHIYNKLLKSSVEVTINNKKYRVEYSEKIWNKFSKSLHKFFADNLTYAITWHLPLVENKTVIYHFDHPVVEPLFFKLLMYSIPMSVYVFKNSSIISLLKSFYNANYITEFKSLNHFYFDYKQHNNLKESSLVLFSFGKDSLLTLGLIDEIGIKPVIMFMEEPHSKFENYHKAILVKRFKNEFTHLVDFFPVSFGHIRQNKGLYWGWDIILSQYILTLIPYCFYYRTKYIFLGNEQSCNSYSMHYSGFLINPVYEQSIKAMQLLQDIPKLFSIKTHVGSIIEPIHELFITFILHNRYSNLAKYQTSCFLDNYQAKKRRWCGICEKCARMYVFFRALQIDPASVGFPKMNMFNLNKKHLYSLFINNKETSAYGGSGLGRDEQLLAFYLSYKNGSRGDLINEYKKHFHMEAVRRKKELINTYFGIHSSITLPTGVRQKVLSIYKSEQKKVMKKFQFEIEEK</sequence>
<name>A0A2M7QBG8_9BACT</name>
<dbReference type="AlphaFoldDB" id="A0A2M7QBG8"/>
<proteinExistence type="predicted"/>
<organism evidence="1 2">
    <name type="scientific">Candidatus Roizmanbacteria bacterium CG_4_10_14_0_8_um_filter_39_9</name>
    <dbReference type="NCBI Taxonomy" id="1974829"/>
    <lineage>
        <taxon>Bacteria</taxon>
        <taxon>Candidatus Roizmaniibacteriota</taxon>
    </lineage>
</organism>
<accession>A0A2M7QBG8</accession>
<evidence type="ECO:0000313" key="2">
    <source>
        <dbReference type="Proteomes" id="UP000230108"/>
    </source>
</evidence>
<dbReference type="EMBL" id="PFLF01000111">
    <property type="protein sequence ID" value="PIY68579.1"/>
    <property type="molecule type" value="Genomic_DNA"/>
</dbReference>